<dbReference type="EMBL" id="SORI01000018">
    <property type="protein sequence ID" value="TDY56658.1"/>
    <property type="molecule type" value="Genomic_DNA"/>
</dbReference>
<dbReference type="Gene3D" id="3.40.190.10">
    <property type="entry name" value="Periplasmic binding protein-like II"/>
    <property type="match status" value="1"/>
</dbReference>
<keyword evidence="2" id="KW-0732">Signal</keyword>
<dbReference type="PANTHER" id="PTHR42928">
    <property type="entry name" value="TRICARBOXYLATE-BINDING PROTEIN"/>
    <property type="match status" value="1"/>
</dbReference>
<dbReference type="AlphaFoldDB" id="A0A4R8M1U7"/>
<feature type="chain" id="PRO_5020751855" evidence="2">
    <location>
        <begin position="26"/>
        <end position="325"/>
    </location>
</feature>
<dbReference type="SUPFAM" id="SSF53850">
    <property type="entry name" value="Periplasmic binding protein-like II"/>
    <property type="match status" value="1"/>
</dbReference>
<accession>A0A4R8M1U7</accession>
<dbReference type="RefSeq" id="WP_133958543.1">
    <property type="nucleotide sequence ID" value="NZ_SORI01000018.1"/>
</dbReference>
<dbReference type="InterPro" id="IPR042100">
    <property type="entry name" value="Bug_dom1"/>
</dbReference>
<dbReference type="Proteomes" id="UP000295066">
    <property type="component" value="Unassembled WGS sequence"/>
</dbReference>
<reference evidence="3 4" key="1">
    <citation type="submission" date="2019-03" db="EMBL/GenBank/DDBJ databases">
        <title>Genomic Encyclopedia of Type Strains, Phase IV (KMG-IV): sequencing the most valuable type-strain genomes for metagenomic binning, comparative biology and taxonomic classification.</title>
        <authorList>
            <person name="Goeker M."/>
        </authorList>
    </citation>
    <scope>NUCLEOTIDE SEQUENCE [LARGE SCALE GENOMIC DNA]</scope>
    <source>
        <strain evidence="3 4">DSM 25964</strain>
    </source>
</reference>
<protein>
    <submittedName>
        <fullName evidence="3">Tripartite-type tricarboxylate transporter receptor subunit TctC</fullName>
    </submittedName>
</protein>
<evidence type="ECO:0000313" key="3">
    <source>
        <dbReference type="EMBL" id="TDY56658.1"/>
    </source>
</evidence>
<comment type="similarity">
    <text evidence="1">Belongs to the UPF0065 (bug) family.</text>
</comment>
<dbReference type="PANTHER" id="PTHR42928:SF5">
    <property type="entry name" value="BLR1237 PROTEIN"/>
    <property type="match status" value="1"/>
</dbReference>
<evidence type="ECO:0000313" key="4">
    <source>
        <dbReference type="Proteomes" id="UP000295066"/>
    </source>
</evidence>
<dbReference type="OrthoDB" id="5632at2"/>
<feature type="signal peptide" evidence="2">
    <location>
        <begin position="1"/>
        <end position="25"/>
    </location>
</feature>
<name>A0A4R8M1U7_9BACT</name>
<sequence>MRKSKWVIGVLVLFVCVLAAQAAFAAYPEKQITVLQGFKPGGGSDTLAQLTQPFLEKVIGQSFINQYIPGATGAIAWTQLAKTSKKDGYTVSITNTPMLQTNYIMNPEITYNISELEPLANVITDPGIIVVGKDSPYKTVQDFMNAAKENPGKITVGNSGVGGDDFFTTLIVEKATGLKFQMIPFEGDGPSWQAAMGGKIDASFNNLGITYPQIKAGNLIPLALFAESRYELLPDVPTLKELGYNVVSGSSRGYSAPGGIPEEAKNTLIEAFRKMAEMPEFIKACNDRASIIDMKFGDEYKKMLEEQEEMFKVIWEEVKAQYQGK</sequence>
<dbReference type="PIRSF" id="PIRSF017082">
    <property type="entry name" value="YflP"/>
    <property type="match status" value="1"/>
</dbReference>
<evidence type="ECO:0000256" key="1">
    <source>
        <dbReference type="ARBA" id="ARBA00006987"/>
    </source>
</evidence>
<keyword evidence="3" id="KW-0675">Receptor</keyword>
<dbReference type="InterPro" id="IPR005064">
    <property type="entry name" value="BUG"/>
</dbReference>
<dbReference type="Pfam" id="PF03401">
    <property type="entry name" value="TctC"/>
    <property type="match status" value="1"/>
</dbReference>
<evidence type="ECO:0000256" key="2">
    <source>
        <dbReference type="SAM" id="SignalP"/>
    </source>
</evidence>
<comment type="caution">
    <text evidence="3">The sequence shown here is derived from an EMBL/GenBank/DDBJ whole genome shotgun (WGS) entry which is preliminary data.</text>
</comment>
<dbReference type="Gene3D" id="3.40.190.150">
    <property type="entry name" value="Bordetella uptake gene, domain 1"/>
    <property type="match status" value="1"/>
</dbReference>
<gene>
    <name evidence="3" type="ORF">C8D99_11814</name>
</gene>
<dbReference type="CDD" id="cd07012">
    <property type="entry name" value="PBP2_Bug_TTT"/>
    <property type="match status" value="1"/>
</dbReference>
<organism evidence="3 4">
    <name type="scientific">Aminivibrio pyruvatiphilus</name>
    <dbReference type="NCBI Taxonomy" id="1005740"/>
    <lineage>
        <taxon>Bacteria</taxon>
        <taxon>Thermotogati</taxon>
        <taxon>Synergistota</taxon>
        <taxon>Synergistia</taxon>
        <taxon>Synergistales</taxon>
        <taxon>Aminobacteriaceae</taxon>
        <taxon>Aminivibrio</taxon>
    </lineage>
</organism>
<keyword evidence="4" id="KW-1185">Reference proteome</keyword>
<proteinExistence type="inferred from homology"/>